<evidence type="ECO:0000256" key="3">
    <source>
        <dbReference type="ARBA" id="ARBA00022448"/>
    </source>
</evidence>
<evidence type="ECO:0000256" key="2">
    <source>
        <dbReference type="ARBA" id="ARBA00005452"/>
    </source>
</evidence>
<dbReference type="PANTHER" id="PTHR46997">
    <property type="entry name" value="LOW AFFINITY TRYPTOPHAN PERMEASE-RELATED"/>
    <property type="match status" value="1"/>
</dbReference>
<dbReference type="AlphaFoldDB" id="A0A380MI78"/>
<evidence type="ECO:0000256" key="5">
    <source>
        <dbReference type="ARBA" id="ARBA00022519"/>
    </source>
</evidence>
<evidence type="ECO:0000313" key="12">
    <source>
        <dbReference type="Proteomes" id="UP000254575"/>
    </source>
</evidence>
<feature type="transmembrane region" description="Helical" evidence="10">
    <location>
        <begin position="178"/>
        <end position="196"/>
    </location>
</feature>
<feature type="transmembrane region" description="Helical" evidence="10">
    <location>
        <begin position="144"/>
        <end position="166"/>
    </location>
</feature>
<dbReference type="Proteomes" id="UP000254575">
    <property type="component" value="Unassembled WGS sequence"/>
</dbReference>
<dbReference type="PRINTS" id="PR00166">
    <property type="entry name" value="AROAAPRMEASE"/>
</dbReference>
<feature type="transmembrane region" description="Helical" evidence="10">
    <location>
        <begin position="87"/>
        <end position="108"/>
    </location>
</feature>
<evidence type="ECO:0000256" key="1">
    <source>
        <dbReference type="ARBA" id="ARBA00004429"/>
    </source>
</evidence>
<accession>A0A380MI78</accession>
<comment type="function">
    <text evidence="10">Involved in transporting aromatic amino acids across the cytoplasmic membrane.</text>
</comment>
<evidence type="ECO:0000256" key="4">
    <source>
        <dbReference type="ARBA" id="ARBA00022475"/>
    </source>
</evidence>
<keyword evidence="3 10" id="KW-0813">Transport</keyword>
<dbReference type="InterPro" id="IPR013059">
    <property type="entry name" value="Trp_tyr_transpt"/>
</dbReference>
<dbReference type="Gene3D" id="1.20.1740.10">
    <property type="entry name" value="Amino acid/polyamine transporter I"/>
    <property type="match status" value="1"/>
</dbReference>
<organism evidence="11 12">
    <name type="scientific">Suttonella indologenes</name>
    <dbReference type="NCBI Taxonomy" id="13276"/>
    <lineage>
        <taxon>Bacteria</taxon>
        <taxon>Pseudomonadati</taxon>
        <taxon>Pseudomonadota</taxon>
        <taxon>Gammaproteobacteria</taxon>
        <taxon>Cardiobacteriales</taxon>
        <taxon>Cardiobacteriaceae</taxon>
        <taxon>Suttonella</taxon>
    </lineage>
</organism>
<feature type="transmembrane region" description="Helical" evidence="10">
    <location>
        <begin position="274"/>
        <end position="297"/>
    </location>
</feature>
<feature type="transmembrane region" description="Helical" evidence="10">
    <location>
        <begin position="334"/>
        <end position="355"/>
    </location>
</feature>
<dbReference type="RefSeq" id="WP_115217548.1">
    <property type="nucleotide sequence ID" value="NZ_UHIA01000003.1"/>
</dbReference>
<name>A0A380MI78_9GAMM</name>
<keyword evidence="7 10" id="KW-0029">Amino-acid transport</keyword>
<gene>
    <name evidence="11" type="primary">mtr</name>
    <name evidence="11" type="ORF">NCTC10717_00227</name>
</gene>
<feature type="transmembrane region" description="Helical" evidence="10">
    <location>
        <begin position="7"/>
        <end position="27"/>
    </location>
</feature>
<evidence type="ECO:0000256" key="8">
    <source>
        <dbReference type="ARBA" id="ARBA00022989"/>
    </source>
</evidence>
<dbReference type="GO" id="GO:0015173">
    <property type="term" value="F:aromatic amino acid transmembrane transporter activity"/>
    <property type="evidence" value="ECO:0007669"/>
    <property type="project" value="UniProtKB-UniRule"/>
</dbReference>
<dbReference type="InterPro" id="IPR018227">
    <property type="entry name" value="Amino_acid_transport_2"/>
</dbReference>
<keyword evidence="5 10" id="KW-0997">Cell inner membrane</keyword>
<keyword evidence="9 10" id="KW-0472">Membrane</keyword>
<dbReference type="PANTHER" id="PTHR46997:SF1">
    <property type="entry name" value="LOW AFFINITY TRYPTOPHAN PERMEASE-RELATED"/>
    <property type="match status" value="1"/>
</dbReference>
<comment type="similarity">
    <text evidence="2 10">Belongs to the amino acid/polyamine transporter 2 family. Mtr/TnaB/TyrP permease subfamily.</text>
</comment>
<reference evidence="11 12" key="1">
    <citation type="submission" date="2018-06" db="EMBL/GenBank/DDBJ databases">
        <authorList>
            <consortium name="Pathogen Informatics"/>
            <person name="Doyle S."/>
        </authorList>
    </citation>
    <scope>NUCLEOTIDE SEQUENCE [LARGE SCALE GENOMIC DNA]</scope>
    <source>
        <strain evidence="11 12">NCTC10717</strain>
    </source>
</reference>
<protein>
    <recommendedName>
        <fullName evidence="10">Aromatic amino acid permease</fullName>
    </recommendedName>
</protein>
<dbReference type="EMBL" id="UHIA01000003">
    <property type="protein sequence ID" value="SUO91595.1"/>
    <property type="molecule type" value="Genomic_DNA"/>
</dbReference>
<feature type="transmembrane region" description="Helical" evidence="10">
    <location>
        <begin position="309"/>
        <end position="328"/>
    </location>
</feature>
<feature type="transmembrane region" description="Helical" evidence="10">
    <location>
        <begin position="33"/>
        <end position="57"/>
    </location>
</feature>
<dbReference type="OrthoDB" id="18749at2"/>
<keyword evidence="4 10" id="KW-1003">Cell membrane</keyword>
<dbReference type="GO" id="GO:0003333">
    <property type="term" value="P:amino acid transmembrane transport"/>
    <property type="evidence" value="ECO:0007669"/>
    <property type="project" value="InterPro"/>
</dbReference>
<keyword evidence="6 10" id="KW-0812">Transmembrane</keyword>
<dbReference type="Pfam" id="PF03222">
    <property type="entry name" value="Trp_Tyr_perm"/>
    <property type="match status" value="1"/>
</dbReference>
<dbReference type="GO" id="GO:0005886">
    <property type="term" value="C:plasma membrane"/>
    <property type="evidence" value="ECO:0007669"/>
    <property type="project" value="UniProtKB-SubCell"/>
</dbReference>
<proteinExistence type="inferred from homology"/>
<feature type="transmembrane region" description="Helical" evidence="10">
    <location>
        <begin position="114"/>
        <end position="132"/>
    </location>
</feature>
<evidence type="ECO:0000256" key="10">
    <source>
        <dbReference type="RuleBase" id="RU367149"/>
    </source>
</evidence>
<evidence type="ECO:0000313" key="11">
    <source>
        <dbReference type="EMBL" id="SUO91595.1"/>
    </source>
</evidence>
<comment type="subcellular location">
    <subcellularLocation>
        <location evidence="1 10">Cell inner membrane</location>
        <topology evidence="1 10">Multi-pass membrane protein</topology>
    </subcellularLocation>
</comment>
<evidence type="ECO:0000256" key="6">
    <source>
        <dbReference type="ARBA" id="ARBA00022692"/>
    </source>
</evidence>
<evidence type="ECO:0000256" key="9">
    <source>
        <dbReference type="ARBA" id="ARBA00023136"/>
    </source>
</evidence>
<sequence>MEKTPSIFGGACIIAGVCVGAGMLGLPTSGAGAWTWVSLAAIILTMVIMTISGLMLLETFKHYDIHASFDTVTNDLLGKKLNMINDISVYFVGGILLYAYITTSGGILQQLTQINNKVMSIIFVLIFAAVVWHSTRLVDRISTILIIFMGLSFIFSISGMAANIKLDILFDSHNADGAYLPYFFGMLPVALVSFGYHHSVASMRIYYGDEHKAQKAIIGGTSIALGFYIIWLVSIFGNLPRAEFAPVIEKSGEIEALLAALGNAIESKTVAQTIHAFSIAAILSSFIGVGLGLFDFLADFFHRSDDKKGRFITCLFTFVPPLILSLLFPFGFVIAIGYAGAAATIWACIIPALLVSKVRKRHPNAGGFKTVGGSGMVIAVIIYGVAVMIFHFMNMLELLPAFKG</sequence>
<keyword evidence="8 10" id="KW-1133">Transmembrane helix</keyword>
<evidence type="ECO:0000256" key="7">
    <source>
        <dbReference type="ARBA" id="ARBA00022970"/>
    </source>
</evidence>
<keyword evidence="12" id="KW-1185">Reference proteome</keyword>
<feature type="transmembrane region" description="Helical" evidence="10">
    <location>
        <begin position="376"/>
        <end position="396"/>
    </location>
</feature>
<feature type="transmembrane region" description="Helical" evidence="10">
    <location>
        <begin position="216"/>
        <end position="236"/>
    </location>
</feature>
<dbReference type="NCBIfam" id="TIGR00837">
    <property type="entry name" value="araaP"/>
    <property type="match status" value="1"/>
</dbReference>